<evidence type="ECO:0000256" key="1">
    <source>
        <dbReference type="ARBA" id="ARBA00004651"/>
    </source>
</evidence>
<evidence type="ECO:0000256" key="4">
    <source>
        <dbReference type="ARBA" id="ARBA00023136"/>
    </source>
</evidence>
<dbReference type="InterPro" id="IPR036640">
    <property type="entry name" value="ABC1_TM_sf"/>
</dbReference>
<reference evidence="6 7" key="1">
    <citation type="submission" date="2016-10" db="EMBL/GenBank/DDBJ databases">
        <authorList>
            <person name="de Groot N.N."/>
        </authorList>
    </citation>
    <scope>NUCLEOTIDE SEQUENCE [LARGE SCALE GENOMIC DNA]</scope>
    <source>
        <strain evidence="6 7">LMG 18387</strain>
    </source>
</reference>
<organism evidence="6 7">
    <name type="scientific">Phytopseudomonas flavescens</name>
    <dbReference type="NCBI Taxonomy" id="29435"/>
    <lineage>
        <taxon>Bacteria</taxon>
        <taxon>Pseudomonadati</taxon>
        <taxon>Pseudomonadota</taxon>
        <taxon>Gammaproteobacteria</taxon>
        <taxon>Pseudomonadales</taxon>
        <taxon>Pseudomonadaceae</taxon>
        <taxon>Phytopseudomonas</taxon>
    </lineage>
</organism>
<accession>A0A1G8PKE4</accession>
<dbReference type="STRING" id="29435.SAMN05216588_12939"/>
<keyword evidence="3 5" id="KW-1133">Transmembrane helix</keyword>
<evidence type="ECO:0000313" key="6">
    <source>
        <dbReference type="EMBL" id="SDI92963.1"/>
    </source>
</evidence>
<dbReference type="GO" id="GO:0005886">
    <property type="term" value="C:plasma membrane"/>
    <property type="evidence" value="ECO:0007669"/>
    <property type="project" value="UniProtKB-SubCell"/>
</dbReference>
<feature type="transmembrane region" description="Helical" evidence="5">
    <location>
        <begin position="56"/>
        <end position="73"/>
    </location>
</feature>
<proteinExistence type="predicted"/>
<dbReference type="RefSeq" id="WP_084308636.1">
    <property type="nucleotide sequence ID" value="NZ_FNDG01000029.1"/>
</dbReference>
<comment type="subcellular location">
    <subcellularLocation>
        <location evidence="1">Cell membrane</location>
        <topology evidence="1">Multi-pass membrane protein</topology>
    </subcellularLocation>
</comment>
<dbReference type="GO" id="GO:0005524">
    <property type="term" value="F:ATP binding"/>
    <property type="evidence" value="ECO:0007669"/>
    <property type="project" value="InterPro"/>
</dbReference>
<evidence type="ECO:0000256" key="5">
    <source>
        <dbReference type="SAM" id="Phobius"/>
    </source>
</evidence>
<protein>
    <submittedName>
        <fullName evidence="6">Uncharacterized protein</fullName>
    </submittedName>
</protein>
<dbReference type="AlphaFoldDB" id="A0A1G8PKE4"/>
<gene>
    <name evidence="6" type="ORF">SAMN05216588_12939</name>
</gene>
<evidence type="ECO:0000313" key="7">
    <source>
        <dbReference type="Proteomes" id="UP000198606"/>
    </source>
</evidence>
<dbReference type="Proteomes" id="UP000198606">
    <property type="component" value="Unassembled WGS sequence"/>
</dbReference>
<dbReference type="EMBL" id="FNDG01000029">
    <property type="protein sequence ID" value="SDI92963.1"/>
    <property type="molecule type" value="Genomic_DNA"/>
</dbReference>
<keyword evidence="2 5" id="KW-0812">Transmembrane</keyword>
<feature type="transmembrane region" description="Helical" evidence="5">
    <location>
        <begin position="16"/>
        <end position="36"/>
    </location>
</feature>
<keyword evidence="4 5" id="KW-0472">Membrane</keyword>
<evidence type="ECO:0000256" key="3">
    <source>
        <dbReference type="ARBA" id="ARBA00022989"/>
    </source>
</evidence>
<dbReference type="SUPFAM" id="SSF90123">
    <property type="entry name" value="ABC transporter transmembrane region"/>
    <property type="match status" value="1"/>
</dbReference>
<sequence length="75" mass="8183">MLEDLHRSSFKCRRGFCLGIGVILLSKLARVVPALLLGKVVDGFYQSSDSGRVEAYQLGFMLVGLVNVVLMPIQG</sequence>
<evidence type="ECO:0000256" key="2">
    <source>
        <dbReference type="ARBA" id="ARBA00022692"/>
    </source>
</evidence>
<name>A0A1G8PKE4_9GAMM</name>